<dbReference type="RefSeq" id="WP_251027450.1">
    <property type="nucleotide sequence ID" value="NZ_JANJYY010000081.1"/>
</dbReference>
<proteinExistence type="predicted"/>
<reference evidence="2 3" key="1">
    <citation type="submission" date="2023-04" db="EMBL/GenBank/DDBJ databases">
        <title>Antarctic isolates genomes.</title>
        <authorList>
            <person name="Dimov S.G."/>
        </authorList>
    </citation>
    <scope>NUCLEOTIDE SEQUENCE [LARGE SCALE GENOMIC DNA]</scope>
    <source>
        <strain evidence="2 3">AL19</strain>
    </source>
</reference>
<gene>
    <name evidence="2" type="ORF">QK289_08195</name>
</gene>
<dbReference type="Gene3D" id="2.30.30.1130">
    <property type="match status" value="1"/>
</dbReference>
<protein>
    <submittedName>
        <fullName evidence="2">DUF1541 domain-containing protein</fullName>
    </submittedName>
</protein>
<dbReference type="Proteomes" id="UP001243286">
    <property type="component" value="Unassembled WGS sequence"/>
</dbReference>
<organism evidence="2 3">
    <name type="scientific">Exiguobacterium antarcticum</name>
    <dbReference type="NCBI Taxonomy" id="132920"/>
    <lineage>
        <taxon>Bacteria</taxon>
        <taxon>Bacillati</taxon>
        <taxon>Bacillota</taxon>
        <taxon>Bacilli</taxon>
        <taxon>Bacillales</taxon>
        <taxon>Bacillales Family XII. Incertae Sedis</taxon>
        <taxon>Exiguobacterium</taxon>
    </lineage>
</organism>
<accession>A0ABT6R207</accession>
<evidence type="ECO:0000259" key="1">
    <source>
        <dbReference type="Pfam" id="PF07563"/>
    </source>
</evidence>
<evidence type="ECO:0000313" key="3">
    <source>
        <dbReference type="Proteomes" id="UP001243286"/>
    </source>
</evidence>
<evidence type="ECO:0000313" key="2">
    <source>
        <dbReference type="EMBL" id="MDI3234983.1"/>
    </source>
</evidence>
<keyword evidence="3" id="KW-1185">Reference proteome</keyword>
<dbReference type="InterPro" id="IPR011438">
    <property type="entry name" value="DUF1541"/>
</dbReference>
<dbReference type="EMBL" id="JASBQV010000010">
    <property type="protein sequence ID" value="MDI3234983.1"/>
    <property type="molecule type" value="Genomic_DNA"/>
</dbReference>
<sequence length="45" mass="5093">MDGADATIDRTEQTTVYRVDFKPTTGGKTVKHHKWVTEDDLQADN</sequence>
<name>A0ABT6R207_9BACL</name>
<comment type="caution">
    <text evidence="2">The sequence shown here is derived from an EMBL/GenBank/DDBJ whole genome shotgun (WGS) entry which is preliminary data.</text>
</comment>
<dbReference type="Pfam" id="PF07563">
    <property type="entry name" value="DUF1541"/>
    <property type="match status" value="1"/>
</dbReference>
<feature type="domain" description="DUF1541" evidence="1">
    <location>
        <begin position="1"/>
        <end position="38"/>
    </location>
</feature>